<dbReference type="PANTHER" id="PTHR37535">
    <property type="entry name" value="FLUG DOMAIN PROTEIN"/>
    <property type="match status" value="1"/>
</dbReference>
<reference evidence="3" key="1">
    <citation type="journal article" date="2023" name="Mol. Phylogenet. Evol.">
        <title>Genome-scale phylogeny and comparative genomics of the fungal order Sordariales.</title>
        <authorList>
            <person name="Hensen N."/>
            <person name="Bonometti L."/>
            <person name="Westerberg I."/>
            <person name="Brannstrom I.O."/>
            <person name="Guillou S."/>
            <person name="Cros-Aarteil S."/>
            <person name="Calhoun S."/>
            <person name="Haridas S."/>
            <person name="Kuo A."/>
            <person name="Mondo S."/>
            <person name="Pangilinan J."/>
            <person name="Riley R."/>
            <person name="LaButti K."/>
            <person name="Andreopoulos B."/>
            <person name="Lipzen A."/>
            <person name="Chen C."/>
            <person name="Yan M."/>
            <person name="Daum C."/>
            <person name="Ng V."/>
            <person name="Clum A."/>
            <person name="Steindorff A."/>
            <person name="Ohm R.A."/>
            <person name="Martin F."/>
            <person name="Silar P."/>
            <person name="Natvig D.O."/>
            <person name="Lalanne C."/>
            <person name="Gautier V."/>
            <person name="Ament-Velasquez S.L."/>
            <person name="Kruys A."/>
            <person name="Hutchinson M.I."/>
            <person name="Powell A.J."/>
            <person name="Barry K."/>
            <person name="Miller A.N."/>
            <person name="Grigoriev I.V."/>
            <person name="Debuchy R."/>
            <person name="Gladieux P."/>
            <person name="Hiltunen Thoren M."/>
            <person name="Johannesson H."/>
        </authorList>
    </citation>
    <scope>NUCLEOTIDE SEQUENCE [LARGE SCALE GENOMIC DNA]</scope>
    <source>
        <strain evidence="3">CBS 340.73</strain>
    </source>
</reference>
<accession>A0AAN6N6I0</accession>
<gene>
    <name evidence="2" type="ORF">QBC46DRAFT_364385</name>
</gene>
<comment type="caution">
    <text evidence="2">The sequence shown here is derived from an EMBL/GenBank/DDBJ whole genome shotgun (WGS) entry which is preliminary data.</text>
</comment>
<name>A0AAN6N6I0_9PEZI</name>
<dbReference type="Pfam" id="PF11917">
    <property type="entry name" value="DUF3435"/>
    <property type="match status" value="1"/>
</dbReference>
<dbReference type="PANTHER" id="PTHR37535:SF4">
    <property type="entry name" value="FLUG DOMAIN-CONTAINING PROTEIN"/>
    <property type="match status" value="1"/>
</dbReference>
<keyword evidence="3" id="KW-1185">Reference proteome</keyword>
<evidence type="ECO:0000313" key="2">
    <source>
        <dbReference type="EMBL" id="KAK3940096.1"/>
    </source>
</evidence>
<organism evidence="2 3">
    <name type="scientific">Diplogelasinospora grovesii</name>
    <dbReference type="NCBI Taxonomy" id="303347"/>
    <lineage>
        <taxon>Eukaryota</taxon>
        <taxon>Fungi</taxon>
        <taxon>Dikarya</taxon>
        <taxon>Ascomycota</taxon>
        <taxon>Pezizomycotina</taxon>
        <taxon>Sordariomycetes</taxon>
        <taxon>Sordariomycetidae</taxon>
        <taxon>Sordariales</taxon>
        <taxon>Diplogelasinosporaceae</taxon>
        <taxon>Diplogelasinospora</taxon>
    </lineage>
</organism>
<feature type="region of interest" description="Disordered" evidence="1">
    <location>
        <begin position="263"/>
        <end position="285"/>
    </location>
</feature>
<dbReference type="Proteomes" id="UP001303473">
    <property type="component" value="Unassembled WGS sequence"/>
</dbReference>
<evidence type="ECO:0000313" key="3">
    <source>
        <dbReference type="Proteomes" id="UP001303473"/>
    </source>
</evidence>
<protein>
    <submittedName>
        <fullName evidence="2">Uncharacterized protein</fullName>
    </submittedName>
</protein>
<feature type="compositionally biased region" description="Basic and acidic residues" evidence="1">
    <location>
        <begin position="263"/>
        <end position="272"/>
    </location>
</feature>
<proteinExistence type="predicted"/>
<dbReference type="InterPro" id="IPR021842">
    <property type="entry name" value="DUF3435"/>
</dbReference>
<dbReference type="AlphaFoldDB" id="A0AAN6N6I0"/>
<sequence>MGNSGRGYLAMQVLLRFYKGHNKEIKLPLLCPISKLLAKAISEGVVDLSGYDTCAEPYSDTKLSIPAVYIPWKKEFWHKPVFRKTIESVEGPEKSDEPLSASAFDNNSENLRKAGGFLGNLEILDRRENYRQSIRDQGTRYRPNSTVYQRYYTNAMRNAMSQDASLGRGTESPYLDILNHLGLQYDENALTGVSDETMRMIGPDSTIRRLEIEWSALKAMYATSQATGADGKMLKKKCNELSAARQRRRRKVADLLRKDYFKQRNNKELDRQHRGRPLSRPGLQA</sequence>
<dbReference type="EMBL" id="MU853801">
    <property type="protein sequence ID" value="KAK3940096.1"/>
    <property type="molecule type" value="Genomic_DNA"/>
</dbReference>
<evidence type="ECO:0000256" key="1">
    <source>
        <dbReference type="SAM" id="MobiDB-lite"/>
    </source>
</evidence>